<reference evidence="6 7" key="1">
    <citation type="submission" date="2013-11" db="EMBL/GenBank/DDBJ databases">
        <title>Metagenomic analysis of a methanogenic consortium involved in long chain n-alkane degradation.</title>
        <authorList>
            <person name="Davidova I.A."/>
            <person name="Callaghan A.V."/>
            <person name="Wawrik B."/>
            <person name="Pruitt S."/>
            <person name="Marks C."/>
            <person name="Duncan K.E."/>
            <person name="Suflita J.M."/>
        </authorList>
    </citation>
    <scope>NUCLEOTIDE SEQUENCE [LARGE SCALE GENOMIC DNA]</scope>
    <source>
        <strain evidence="6 7">SPR</strain>
    </source>
</reference>
<feature type="chain" id="PRO_5002254905" evidence="4">
    <location>
        <begin position="26"/>
        <end position="515"/>
    </location>
</feature>
<dbReference type="InterPro" id="IPR039424">
    <property type="entry name" value="SBP_5"/>
</dbReference>
<dbReference type="PIRSF" id="PIRSF002741">
    <property type="entry name" value="MppA"/>
    <property type="match status" value="1"/>
</dbReference>
<feature type="domain" description="Solute-binding protein family 5" evidence="5">
    <location>
        <begin position="72"/>
        <end position="428"/>
    </location>
</feature>
<comment type="caution">
    <text evidence="6">The sequence shown here is derived from an EMBL/GenBank/DDBJ whole genome shotgun (WGS) entry which is preliminary data.</text>
</comment>
<dbReference type="STRING" id="1429043.X474_11805"/>
<dbReference type="PATRIC" id="fig|1429043.3.peg.2512"/>
<sequence>MKKAFMTCLVLLMALALCAPLASFASDDGKTLVFAIGAEPIKLDPPNQTDNPSEMVIRTIYDGLVDFGPNMEIVPRVAKSWDISKDGLTYTFHLRKGVKFHDGTPLNAEAVVFSVSRNLDPDHRTRRTKLYLPFIESIKAADEYTVVMKLKNPFGAILAHFAHAAGSIVSPAAVKKYGDKLAVNPVGCGPYKFKEWVPGDRIVLVANKDYWGPKPKLEEVVFKPVPEAGSRVVMLETGEADLVYPVPIIEVDRLNASKVAKVESSPTARAMYAGMNIYKKPFNDVRVRQAINYAINKKSIVKNILKGMASPSKSMMGSLVWGYTPSGYYDYDPKKAKKLLAEAGYPNGFEISFWTPEGRYPMDAQISEAVVGMLNKVGIKAKLRKWEWASYLKNLRKKPEEAKYDMFYIGWSPSTGDADWALRPLFATDMWAPEGNNRQYYSSKKVDEGLLKGMKTADPEKRKAVYAEVQKELVKDAAWGMLVDMVQSVGMVPSLMGVESSPLEFVLVRNAYFKK</sequence>
<dbReference type="PROSITE" id="PS01040">
    <property type="entry name" value="SBP_BACTERIAL_5"/>
    <property type="match status" value="1"/>
</dbReference>
<evidence type="ECO:0000256" key="1">
    <source>
        <dbReference type="ARBA" id="ARBA00005695"/>
    </source>
</evidence>
<evidence type="ECO:0000256" key="4">
    <source>
        <dbReference type="SAM" id="SignalP"/>
    </source>
</evidence>
<dbReference type="GO" id="GO:0043190">
    <property type="term" value="C:ATP-binding cassette (ABC) transporter complex"/>
    <property type="evidence" value="ECO:0007669"/>
    <property type="project" value="InterPro"/>
</dbReference>
<keyword evidence="2" id="KW-0813">Transport</keyword>
<dbReference type="RefSeq" id="WP_044348756.1">
    <property type="nucleotide sequence ID" value="NZ_AZAC01000014.1"/>
</dbReference>
<protein>
    <submittedName>
        <fullName evidence="6">Peptide ABC transporter substrate-binding protein</fullName>
    </submittedName>
</protein>
<organism evidence="6 7">
    <name type="scientific">Dethiosulfatarculus sandiegensis</name>
    <dbReference type="NCBI Taxonomy" id="1429043"/>
    <lineage>
        <taxon>Bacteria</taxon>
        <taxon>Pseudomonadati</taxon>
        <taxon>Thermodesulfobacteriota</taxon>
        <taxon>Desulfarculia</taxon>
        <taxon>Desulfarculales</taxon>
        <taxon>Desulfarculaceae</taxon>
        <taxon>Dethiosulfatarculus</taxon>
    </lineage>
</organism>
<dbReference type="Pfam" id="PF00496">
    <property type="entry name" value="SBP_bac_5"/>
    <property type="match status" value="1"/>
</dbReference>
<dbReference type="AlphaFoldDB" id="A0A0D2HSZ3"/>
<dbReference type="InParanoid" id="A0A0D2HSZ3"/>
<dbReference type="GO" id="GO:0030288">
    <property type="term" value="C:outer membrane-bounded periplasmic space"/>
    <property type="evidence" value="ECO:0007669"/>
    <property type="project" value="UniProtKB-ARBA"/>
</dbReference>
<dbReference type="GO" id="GO:0015833">
    <property type="term" value="P:peptide transport"/>
    <property type="evidence" value="ECO:0007669"/>
    <property type="project" value="TreeGrafter"/>
</dbReference>
<dbReference type="GO" id="GO:1904680">
    <property type="term" value="F:peptide transmembrane transporter activity"/>
    <property type="evidence" value="ECO:0007669"/>
    <property type="project" value="TreeGrafter"/>
</dbReference>
<dbReference type="SUPFAM" id="SSF53850">
    <property type="entry name" value="Periplasmic binding protein-like II"/>
    <property type="match status" value="1"/>
</dbReference>
<dbReference type="PANTHER" id="PTHR30290">
    <property type="entry name" value="PERIPLASMIC BINDING COMPONENT OF ABC TRANSPORTER"/>
    <property type="match status" value="1"/>
</dbReference>
<gene>
    <name evidence="6" type="ORF">X474_11805</name>
</gene>
<name>A0A0D2HSZ3_9BACT</name>
<keyword evidence="3 4" id="KW-0732">Signal</keyword>
<dbReference type="Gene3D" id="3.40.190.10">
    <property type="entry name" value="Periplasmic binding protein-like II"/>
    <property type="match status" value="1"/>
</dbReference>
<evidence type="ECO:0000256" key="3">
    <source>
        <dbReference type="ARBA" id="ARBA00022729"/>
    </source>
</evidence>
<comment type="similarity">
    <text evidence="1">Belongs to the bacterial solute-binding protein 5 family.</text>
</comment>
<feature type="signal peptide" evidence="4">
    <location>
        <begin position="1"/>
        <end position="25"/>
    </location>
</feature>
<dbReference type="Gene3D" id="3.10.105.10">
    <property type="entry name" value="Dipeptide-binding Protein, Domain 3"/>
    <property type="match status" value="1"/>
</dbReference>
<accession>A0A0D2HSZ3</accession>
<evidence type="ECO:0000256" key="2">
    <source>
        <dbReference type="ARBA" id="ARBA00022448"/>
    </source>
</evidence>
<dbReference type="InterPro" id="IPR000914">
    <property type="entry name" value="SBP_5_dom"/>
</dbReference>
<dbReference type="FunCoup" id="A0A0D2HSZ3">
    <property type="interactions" value="143"/>
</dbReference>
<dbReference type="EMBL" id="AZAC01000014">
    <property type="protein sequence ID" value="KIX13668.1"/>
    <property type="molecule type" value="Genomic_DNA"/>
</dbReference>
<evidence type="ECO:0000259" key="5">
    <source>
        <dbReference type="Pfam" id="PF00496"/>
    </source>
</evidence>
<evidence type="ECO:0000313" key="6">
    <source>
        <dbReference type="EMBL" id="KIX13668.1"/>
    </source>
</evidence>
<dbReference type="CDD" id="cd08499">
    <property type="entry name" value="PBP2_Ylib_like"/>
    <property type="match status" value="1"/>
</dbReference>
<keyword evidence="7" id="KW-1185">Reference proteome</keyword>
<dbReference type="PANTHER" id="PTHR30290:SF9">
    <property type="entry name" value="OLIGOPEPTIDE-BINDING PROTEIN APPA"/>
    <property type="match status" value="1"/>
</dbReference>
<proteinExistence type="inferred from homology"/>
<dbReference type="InterPro" id="IPR030678">
    <property type="entry name" value="Peptide/Ni-bd"/>
</dbReference>
<dbReference type="InterPro" id="IPR023765">
    <property type="entry name" value="SBP_5_CS"/>
</dbReference>
<dbReference type="Gene3D" id="3.90.76.10">
    <property type="entry name" value="Dipeptide-binding Protein, Domain 1"/>
    <property type="match status" value="1"/>
</dbReference>
<evidence type="ECO:0000313" key="7">
    <source>
        <dbReference type="Proteomes" id="UP000032233"/>
    </source>
</evidence>
<dbReference type="Proteomes" id="UP000032233">
    <property type="component" value="Unassembled WGS sequence"/>
</dbReference>
<dbReference type="OrthoDB" id="5469165at2"/>